<gene>
    <name evidence="7" type="ORF">DB31_0031</name>
</gene>
<evidence type="ECO:0000256" key="4">
    <source>
        <dbReference type="ARBA" id="ARBA00029821"/>
    </source>
</evidence>
<proteinExistence type="predicted"/>
<dbReference type="PANTHER" id="PTHR21451:SF19">
    <property type="entry name" value="ACTIVATED IN BLOCKED UNFOLDED PROTEIN RESPONSE"/>
    <property type="match status" value="1"/>
</dbReference>
<dbReference type="STRING" id="394096.DB31_0031"/>
<evidence type="ECO:0000256" key="1">
    <source>
        <dbReference type="ARBA" id="ARBA00012190"/>
    </source>
</evidence>
<dbReference type="EC" id="2.1.1.360" evidence="1"/>
<protein>
    <recommendedName>
        <fullName evidence="2">Histone-lysine N-methyltransferase, H3 lysine-79 specific</fullName>
        <ecNumber evidence="1">2.1.1.360</ecNumber>
    </recommendedName>
    <alternativeName>
        <fullName evidence="4">Histone H3-K79 methyltransferase</fullName>
    </alternativeName>
</protein>
<evidence type="ECO:0000256" key="5">
    <source>
        <dbReference type="ARBA" id="ARBA00047770"/>
    </source>
</evidence>
<dbReference type="InterPro" id="IPR025789">
    <property type="entry name" value="DOT1_dom"/>
</dbReference>
<dbReference type="Proteomes" id="UP000028725">
    <property type="component" value="Unassembled WGS sequence"/>
</dbReference>
<keyword evidence="3" id="KW-0156">Chromatin regulator</keyword>
<organism evidence="7 8">
    <name type="scientific">Hyalangium minutum</name>
    <dbReference type="NCBI Taxonomy" id="394096"/>
    <lineage>
        <taxon>Bacteria</taxon>
        <taxon>Pseudomonadati</taxon>
        <taxon>Myxococcota</taxon>
        <taxon>Myxococcia</taxon>
        <taxon>Myxococcales</taxon>
        <taxon>Cystobacterineae</taxon>
        <taxon>Archangiaceae</taxon>
        <taxon>Hyalangium</taxon>
    </lineage>
</organism>
<accession>A0A085WVQ7</accession>
<dbReference type="InterPro" id="IPR030445">
    <property type="entry name" value="H3-K79_meTrfase"/>
</dbReference>
<evidence type="ECO:0000313" key="7">
    <source>
        <dbReference type="EMBL" id="KFE71770.1"/>
    </source>
</evidence>
<comment type="catalytic activity">
    <reaction evidence="5">
        <text>L-lysyl(79)-[histone H3] + 3 S-adenosyl-L-methionine = N(6),N(6),N(6)-trimethyl-L-lysyl(79)-[histone H3] + 3 S-adenosyl-L-homocysteine + 3 H(+)</text>
        <dbReference type="Rhea" id="RHEA:60328"/>
        <dbReference type="Rhea" id="RHEA-COMP:15549"/>
        <dbReference type="Rhea" id="RHEA-COMP:15552"/>
        <dbReference type="ChEBI" id="CHEBI:15378"/>
        <dbReference type="ChEBI" id="CHEBI:29969"/>
        <dbReference type="ChEBI" id="CHEBI:57856"/>
        <dbReference type="ChEBI" id="CHEBI:59789"/>
        <dbReference type="ChEBI" id="CHEBI:61961"/>
        <dbReference type="EC" id="2.1.1.360"/>
    </reaction>
</comment>
<dbReference type="GO" id="GO:0051726">
    <property type="term" value="P:regulation of cell cycle"/>
    <property type="evidence" value="ECO:0007669"/>
    <property type="project" value="InterPro"/>
</dbReference>
<dbReference type="RefSeq" id="WP_044180467.1">
    <property type="nucleotide sequence ID" value="NZ_JMCB01000001.1"/>
</dbReference>
<dbReference type="EMBL" id="JMCB01000001">
    <property type="protein sequence ID" value="KFE71770.1"/>
    <property type="molecule type" value="Genomic_DNA"/>
</dbReference>
<evidence type="ECO:0000256" key="3">
    <source>
        <dbReference type="ARBA" id="ARBA00022853"/>
    </source>
</evidence>
<dbReference type="Pfam" id="PF08123">
    <property type="entry name" value="DOT1"/>
    <property type="match status" value="1"/>
</dbReference>
<comment type="caution">
    <text evidence="7">The sequence shown here is derived from an EMBL/GenBank/DDBJ whole genome shotgun (WGS) entry which is preliminary data.</text>
</comment>
<dbReference type="GO" id="GO:0140956">
    <property type="term" value="F:histone H3K79 trimethyltransferase activity"/>
    <property type="evidence" value="ECO:0007669"/>
    <property type="project" value="UniProtKB-EC"/>
</dbReference>
<evidence type="ECO:0000256" key="2">
    <source>
        <dbReference type="ARBA" id="ARBA00020987"/>
    </source>
</evidence>
<evidence type="ECO:0000259" key="6">
    <source>
        <dbReference type="PROSITE" id="PS51569"/>
    </source>
</evidence>
<evidence type="ECO:0000313" key="8">
    <source>
        <dbReference type="Proteomes" id="UP000028725"/>
    </source>
</evidence>
<keyword evidence="8" id="KW-1185">Reference proteome</keyword>
<dbReference type="PROSITE" id="PS51569">
    <property type="entry name" value="DOT1"/>
    <property type="match status" value="1"/>
</dbReference>
<dbReference type="PANTHER" id="PTHR21451">
    <property type="entry name" value="HISTONE H3 METHYLTRANSFERASE"/>
    <property type="match status" value="1"/>
</dbReference>
<dbReference type="SUPFAM" id="SSF53335">
    <property type="entry name" value="S-adenosyl-L-methionine-dependent methyltransferases"/>
    <property type="match status" value="1"/>
</dbReference>
<sequence length="203" mass="22410">MDLSQAKDIFQRLYQDLSGYETAQREKERLGRGDQSTTYGEILPESFVELMAAASPTEGDVFIDLGSGTGKATFMAALSFPLSKSMGVELLPGLGDLARERLAVYDSEFRPHLPEQHQRQRIEFIDGDLTEQDLSGVDIVFAHATCFPPELIAQLGKKLEELKPGARVIVAGNTLNTPALKFLAMKIMRADWGTALTAIYQRT</sequence>
<dbReference type="Gene3D" id="3.40.50.150">
    <property type="entry name" value="Vaccinia Virus protein VP39"/>
    <property type="match status" value="1"/>
</dbReference>
<name>A0A085WVQ7_9BACT</name>
<feature type="domain" description="DOT1" evidence="6">
    <location>
        <begin position="1"/>
        <end position="203"/>
    </location>
</feature>
<dbReference type="InterPro" id="IPR029063">
    <property type="entry name" value="SAM-dependent_MTases_sf"/>
</dbReference>
<dbReference type="CDD" id="cd02440">
    <property type="entry name" value="AdoMet_MTases"/>
    <property type="match status" value="1"/>
</dbReference>
<dbReference type="OrthoDB" id="9780707at2"/>
<reference evidence="7 8" key="1">
    <citation type="submission" date="2014-04" db="EMBL/GenBank/DDBJ databases">
        <title>Genome assembly of Hyalangium minutum DSM 14724.</title>
        <authorList>
            <person name="Sharma G."/>
            <person name="Subramanian S."/>
        </authorList>
    </citation>
    <scope>NUCLEOTIDE SEQUENCE [LARGE SCALE GENOMIC DNA]</scope>
    <source>
        <strain evidence="7 8">DSM 14724</strain>
    </source>
</reference>
<dbReference type="AlphaFoldDB" id="A0A085WVQ7"/>